<dbReference type="PATRIC" id="fig|251702.3.peg.5482"/>
<organism evidence="3 4">
    <name type="scientific">Pseudomonas syringae pv. antirrhini</name>
    <dbReference type="NCBI Taxonomy" id="251702"/>
    <lineage>
        <taxon>Bacteria</taxon>
        <taxon>Pseudomonadati</taxon>
        <taxon>Pseudomonadota</taxon>
        <taxon>Gammaproteobacteria</taxon>
        <taxon>Pseudomonadales</taxon>
        <taxon>Pseudomonadaceae</taxon>
        <taxon>Pseudomonas</taxon>
    </lineage>
</organism>
<dbReference type="InterPro" id="IPR036291">
    <property type="entry name" value="NAD(P)-bd_dom_sf"/>
</dbReference>
<evidence type="ECO:0000313" key="3">
    <source>
        <dbReference type="EMBL" id="KPW50487.1"/>
    </source>
</evidence>
<evidence type="ECO:0000313" key="4">
    <source>
        <dbReference type="Proteomes" id="UP000050425"/>
    </source>
</evidence>
<comment type="caution">
    <text evidence="3">The sequence shown here is derived from an EMBL/GenBank/DDBJ whole genome shotgun (WGS) entry which is preliminary data.</text>
</comment>
<keyword evidence="2" id="KW-0560">Oxidoreductase</keyword>
<dbReference type="Proteomes" id="UP000050425">
    <property type="component" value="Unassembled WGS sequence"/>
</dbReference>
<proteinExistence type="inferred from homology"/>
<name>A0A0P9P1C1_9PSED</name>
<dbReference type="InterPro" id="IPR002347">
    <property type="entry name" value="SDR_fam"/>
</dbReference>
<reference evidence="3 4" key="1">
    <citation type="submission" date="2015-09" db="EMBL/GenBank/DDBJ databases">
        <title>Genome announcement of multiple Pseudomonas syringae strains.</title>
        <authorList>
            <person name="Thakur S."/>
            <person name="Wang P.W."/>
            <person name="Gong Y."/>
            <person name="Weir B.S."/>
            <person name="Guttman D.S."/>
        </authorList>
    </citation>
    <scope>NUCLEOTIDE SEQUENCE [LARGE SCALE GENOMIC DNA]</scope>
    <source>
        <strain evidence="3 4">ICMP4303</strain>
    </source>
</reference>
<dbReference type="CDD" id="cd05233">
    <property type="entry name" value="SDR_c"/>
    <property type="match status" value="1"/>
</dbReference>
<gene>
    <name evidence="3" type="ORF">ALO88_100854</name>
</gene>
<dbReference type="Gene3D" id="3.40.50.720">
    <property type="entry name" value="NAD(P)-binding Rossmann-like Domain"/>
    <property type="match status" value="1"/>
</dbReference>
<dbReference type="PANTHER" id="PTHR43180:SF66">
    <property type="entry name" value="SHORT-CHAIN DEHYDROGENASE_REDUCTASE FAMILY PROTEIN"/>
    <property type="match status" value="1"/>
</dbReference>
<evidence type="ECO:0000256" key="1">
    <source>
        <dbReference type="ARBA" id="ARBA00006484"/>
    </source>
</evidence>
<dbReference type="PRINTS" id="PR00080">
    <property type="entry name" value="SDRFAMILY"/>
</dbReference>
<accession>A0A0P9P1C1</accession>
<dbReference type="Pfam" id="PF13561">
    <property type="entry name" value="adh_short_C2"/>
    <property type="match status" value="1"/>
</dbReference>
<dbReference type="SUPFAM" id="SSF51735">
    <property type="entry name" value="NAD(P)-binding Rossmann-fold domains"/>
    <property type="match status" value="1"/>
</dbReference>
<dbReference type="InterPro" id="IPR020904">
    <property type="entry name" value="Sc_DH/Rdtase_CS"/>
</dbReference>
<dbReference type="PRINTS" id="PR00081">
    <property type="entry name" value="GDHRDH"/>
</dbReference>
<comment type="similarity">
    <text evidence="1">Belongs to the short-chain dehydrogenases/reductases (SDR) family.</text>
</comment>
<dbReference type="AlphaFoldDB" id="A0A0P9P1C1"/>
<dbReference type="EMBL" id="LJPT01000049">
    <property type="protein sequence ID" value="KPW50487.1"/>
    <property type="molecule type" value="Genomic_DNA"/>
</dbReference>
<dbReference type="PROSITE" id="PS00061">
    <property type="entry name" value="ADH_SHORT"/>
    <property type="match status" value="1"/>
</dbReference>
<evidence type="ECO:0000256" key="2">
    <source>
        <dbReference type="ARBA" id="ARBA00023002"/>
    </source>
</evidence>
<sequence length="173" mass="18586">MMRLSLGRIDILFANAGLVISSRSDQLPRNPLSYLWCQRERYSVYCTKGAAADAQWWLCGSTTAAMGTHASSIYSVTKAALRNFARSWALDLKGTGIRVNVRSPEPVSTPGLDLAFAGTGPRDAVINAMVGQLPSGRMGRSEKVAAAVLFLTSDESSFMTGSERFVDGGFAQV</sequence>
<dbReference type="GO" id="GO:0016491">
    <property type="term" value="F:oxidoreductase activity"/>
    <property type="evidence" value="ECO:0007669"/>
    <property type="project" value="UniProtKB-KW"/>
</dbReference>
<dbReference type="PANTHER" id="PTHR43180">
    <property type="entry name" value="3-OXOACYL-(ACYL-CARRIER-PROTEIN) REDUCTASE (AFU_ORTHOLOGUE AFUA_6G11210)"/>
    <property type="match status" value="1"/>
</dbReference>
<protein>
    <submittedName>
        <fullName evidence="3">Short-chain dehydrogenase/reductase SDR</fullName>
    </submittedName>
</protein>